<comment type="caution">
    <text evidence="2">The sequence shown here is derived from an EMBL/GenBank/DDBJ whole genome shotgun (WGS) entry which is preliminary data.</text>
</comment>
<evidence type="ECO:0000256" key="1">
    <source>
        <dbReference type="SAM" id="Phobius"/>
    </source>
</evidence>
<keyword evidence="1" id="KW-0472">Membrane</keyword>
<dbReference type="AlphaFoldDB" id="A0A2H0XBG5"/>
<dbReference type="Proteomes" id="UP000231098">
    <property type="component" value="Unassembled WGS sequence"/>
</dbReference>
<evidence type="ECO:0000313" key="3">
    <source>
        <dbReference type="Proteomes" id="UP000231098"/>
    </source>
</evidence>
<sequence length="582" mass="66769">MNTKRSDFRKIIIFVALYFFVVCFFTWPLIFHLKTQMYGYPGDAFAMIHRIWYEKVNIPEANSPLRAEGQLVLETLASGFGKVFNEVVAYNLIVLVAFFLSLINAHVLISSIFKRNDIAIPLAIAYGVSQFNLWQGMQHIEFVLASGFLPFLLLSLIKLEETEKIDLKRAFFVAVSFSLCFFSSFYIGFFAILFMIAFFFLSRIFHGKAKIGNYFLSGLFLTALTLLATLPVAKSLLYKNDQSVTASLVKDISSSRKTEELVAYGARPWDYLAPSINHPIFGKVVIGFYSYLRQHLSYQFKSVYLPERSNFIPLTIILFALYGAIVGIKDRSKRFLSLLSFLLGLFMFWVSLPGKIHIPVFDINFYSPSWLIFKVVPFFRVYARAGILVLLCLLVLAAFGINKFLSKKVPEKARFWLILISLLVVFENLNFPPFPVTNLPNTSKIYEWVKSQPKNSIIVEYPKDNSKNDIGGGCEKQLDPKVRRDFSYDLIFQITHEKKVVLNQDFSAEDRVIIGDLGDKKTYKILKGKGVNYIVYHTTDLFPKNNPLDECQSRRYGEVPSKTYDKIKLVESFNDGVIYQIM</sequence>
<keyword evidence="1" id="KW-1133">Transmembrane helix</keyword>
<feature type="transmembrane region" description="Helical" evidence="1">
    <location>
        <begin position="335"/>
        <end position="352"/>
    </location>
</feature>
<feature type="transmembrane region" description="Helical" evidence="1">
    <location>
        <begin position="171"/>
        <end position="201"/>
    </location>
</feature>
<feature type="transmembrane region" description="Helical" evidence="1">
    <location>
        <begin position="413"/>
        <end position="431"/>
    </location>
</feature>
<feature type="transmembrane region" description="Helical" evidence="1">
    <location>
        <begin position="213"/>
        <end position="233"/>
    </location>
</feature>
<reference evidence="3" key="1">
    <citation type="submission" date="2017-09" db="EMBL/GenBank/DDBJ databases">
        <title>Depth-based differentiation of microbial function through sediment-hosted aquifers and enrichment of novel symbionts in the deep terrestrial subsurface.</title>
        <authorList>
            <person name="Probst A.J."/>
            <person name="Ladd B."/>
            <person name="Jarett J.K."/>
            <person name="Geller-Mcgrath D.E."/>
            <person name="Sieber C.M.K."/>
            <person name="Emerson J.B."/>
            <person name="Anantharaman K."/>
            <person name="Thomas B.C."/>
            <person name="Malmstrom R."/>
            <person name="Stieglmeier M."/>
            <person name="Klingl A."/>
            <person name="Woyke T."/>
            <person name="Ryan C.M."/>
            <person name="Banfield J.F."/>
        </authorList>
    </citation>
    <scope>NUCLEOTIDE SEQUENCE [LARGE SCALE GENOMIC DNA]</scope>
</reference>
<name>A0A2H0XBG5_UNCKA</name>
<feature type="transmembrane region" description="Helical" evidence="1">
    <location>
        <begin position="381"/>
        <end position="401"/>
    </location>
</feature>
<gene>
    <name evidence="2" type="ORF">COT51_02760</name>
</gene>
<evidence type="ECO:0000313" key="2">
    <source>
        <dbReference type="EMBL" id="PIS21438.1"/>
    </source>
</evidence>
<feature type="transmembrane region" description="Helical" evidence="1">
    <location>
        <begin position="311"/>
        <end position="328"/>
    </location>
</feature>
<accession>A0A2H0XBG5</accession>
<organism evidence="2 3">
    <name type="scientific">candidate division WWE3 bacterium CG08_land_8_20_14_0_20_41_15</name>
    <dbReference type="NCBI Taxonomy" id="1975086"/>
    <lineage>
        <taxon>Bacteria</taxon>
        <taxon>Katanobacteria</taxon>
    </lineage>
</organism>
<proteinExistence type="predicted"/>
<dbReference type="EMBL" id="PEYV01000048">
    <property type="protein sequence ID" value="PIS21438.1"/>
    <property type="molecule type" value="Genomic_DNA"/>
</dbReference>
<protein>
    <recommendedName>
        <fullName evidence="4">Glycosyltransferase RgtA/B/C/D-like domain-containing protein</fullName>
    </recommendedName>
</protein>
<keyword evidence="1" id="KW-0812">Transmembrane</keyword>
<feature type="transmembrane region" description="Helical" evidence="1">
    <location>
        <begin position="12"/>
        <end position="31"/>
    </location>
</feature>
<evidence type="ECO:0008006" key="4">
    <source>
        <dbReference type="Google" id="ProtNLM"/>
    </source>
</evidence>
<feature type="transmembrane region" description="Helical" evidence="1">
    <location>
        <begin position="140"/>
        <end position="159"/>
    </location>
</feature>
<feature type="transmembrane region" description="Helical" evidence="1">
    <location>
        <begin position="88"/>
        <end position="109"/>
    </location>
</feature>